<dbReference type="Proteomes" id="UP001430701">
    <property type="component" value="Unassembled WGS sequence"/>
</dbReference>
<evidence type="ECO:0000313" key="1">
    <source>
        <dbReference type="EMBL" id="EWS76992.1"/>
    </source>
</evidence>
<dbReference type="KEGG" id="xtw:AB672_06395"/>
<dbReference type="EMBL" id="JDSQ01000042">
    <property type="protein sequence ID" value="EWS76992.1"/>
    <property type="molecule type" value="Genomic_DNA"/>
</dbReference>
<evidence type="ECO:0000313" key="2">
    <source>
        <dbReference type="EMBL" id="MCD8473997.1"/>
    </source>
</evidence>
<dbReference type="RefSeq" id="WP_038273077.1">
    <property type="nucleotide sequence ID" value="NZ_CP053627.1"/>
</dbReference>
<dbReference type="Proteomes" id="UP000020406">
    <property type="component" value="Unassembled WGS sequence"/>
</dbReference>
<dbReference type="EMBL" id="JAJPPU010000002">
    <property type="protein sequence ID" value="MCD8473997.1"/>
    <property type="molecule type" value="Genomic_DNA"/>
</dbReference>
<evidence type="ECO:0000313" key="5">
    <source>
        <dbReference type="Proteomes" id="UP001430701"/>
    </source>
</evidence>
<dbReference type="AlphaFoldDB" id="Z9JGX2"/>
<dbReference type="OrthoDB" id="6058473at2"/>
<organism evidence="1 4">
    <name type="scientific">Xylella taiwanensis</name>
    <dbReference type="NCBI Taxonomy" id="1444770"/>
    <lineage>
        <taxon>Bacteria</taxon>
        <taxon>Pseudomonadati</taxon>
        <taxon>Pseudomonadota</taxon>
        <taxon>Gammaproteobacteria</taxon>
        <taxon>Lysobacterales</taxon>
        <taxon>Lysobacteraceae</taxon>
        <taxon>Xylella</taxon>
    </lineage>
</organism>
<dbReference type="EMBL" id="JAJPPU010000003">
    <property type="protein sequence ID" value="MCD8474012.1"/>
    <property type="molecule type" value="Genomic_DNA"/>
</dbReference>
<reference evidence="2" key="2">
    <citation type="submission" date="2021-11" db="EMBL/GenBank/DDBJ databases">
        <title>Genome sequence of Xylella taiwanensis PLS432.</title>
        <authorList>
            <person name="Weng L.-W."/>
            <person name="Su C.-C."/>
            <person name="Tsai C.-W."/>
            <person name="Kuo C.-H."/>
        </authorList>
    </citation>
    <scope>NUCLEOTIDE SEQUENCE</scope>
    <source>
        <strain evidence="2">PLS432</strain>
    </source>
</reference>
<accession>Z9JGX2</accession>
<evidence type="ECO:0000313" key="3">
    <source>
        <dbReference type="EMBL" id="MCD8474012.1"/>
    </source>
</evidence>
<dbReference type="GeneID" id="68900914"/>
<sequence length="66" mass="7637">MRITDTERGARMALEIADIQALRSSQFDLFEVIPDQLEFWSHVRIAALDQLDECALLRQALCLYII</sequence>
<dbReference type="KEGG" id="xtw:AB672_06330"/>
<comment type="caution">
    <text evidence="1">The sequence shown here is derived from an EMBL/GenBank/DDBJ whole genome shotgun (WGS) entry which is preliminary data.</text>
</comment>
<name>Z9JGX2_9GAMM</name>
<protein>
    <submittedName>
        <fullName evidence="1">Uncharacterized protein</fullName>
    </submittedName>
</protein>
<dbReference type="PATRIC" id="fig|1444770.3.peg.3127"/>
<evidence type="ECO:0000313" key="4">
    <source>
        <dbReference type="Proteomes" id="UP000020406"/>
    </source>
</evidence>
<keyword evidence="5" id="KW-1185">Reference proteome</keyword>
<gene>
    <name evidence="1" type="ORF">AF72_13240</name>
    <name evidence="2" type="ORF">LPH55_11150</name>
    <name evidence="3" type="ORF">LPH55_11225</name>
</gene>
<proteinExistence type="predicted"/>
<reference evidence="1 4" key="1">
    <citation type="journal article" date="2014" name="Genome Announc.">
        <title>Draft Genome Sequence of Xylella fastidiosa Pear Leaf Scorch Strain in Taiwan.</title>
        <authorList>
            <person name="Su C.C."/>
            <person name="Deng W.L."/>
            <person name="Jan F.J."/>
            <person name="Chang C.J."/>
            <person name="Huang H."/>
            <person name="Chen J."/>
        </authorList>
    </citation>
    <scope>NUCLEOTIDE SEQUENCE [LARGE SCALE GENOMIC DNA]</scope>
    <source>
        <strain evidence="1 4">PLS229</strain>
    </source>
</reference>